<dbReference type="RefSeq" id="WP_064803001.1">
    <property type="nucleotide sequence ID" value="NZ_CP016022.1"/>
</dbReference>
<evidence type="ECO:0000313" key="1">
    <source>
        <dbReference type="EMBL" id="ANJ72232.1"/>
    </source>
</evidence>
<dbReference type="GeneID" id="61525774"/>
<dbReference type="EMBL" id="CP016022">
    <property type="protein sequence ID" value="ANJ72232.1"/>
    <property type="molecule type" value="Genomic_DNA"/>
</dbReference>
<dbReference type="Proteomes" id="UP000078572">
    <property type="component" value="Chromosome 1"/>
</dbReference>
<organism evidence="1 2">
    <name type="scientific">Ralstonia insidiosa</name>
    <dbReference type="NCBI Taxonomy" id="190721"/>
    <lineage>
        <taxon>Bacteria</taxon>
        <taxon>Pseudomonadati</taxon>
        <taxon>Pseudomonadota</taxon>
        <taxon>Betaproteobacteria</taxon>
        <taxon>Burkholderiales</taxon>
        <taxon>Burkholderiaceae</taxon>
        <taxon>Ralstonia</taxon>
    </lineage>
</organism>
<accession>A0A191ZVX2</accession>
<keyword evidence="2" id="KW-1185">Reference proteome</keyword>
<reference evidence="2" key="1">
    <citation type="submission" date="2016-06" db="EMBL/GenBank/DDBJ databases">
        <authorList>
            <person name="Xu Y."/>
            <person name="Nagy A."/>
            <person name="Yan X."/>
            <person name="Kim S.W."/>
            <person name="Haley B."/>
            <person name="Liu N.T."/>
            <person name="Nou X."/>
        </authorList>
    </citation>
    <scope>NUCLEOTIDE SEQUENCE [LARGE SCALE GENOMIC DNA]</scope>
    <source>
        <strain evidence="2">ATCC 49129</strain>
    </source>
</reference>
<gene>
    <name evidence="1" type="ORF">A9Y76_07035</name>
</gene>
<proteinExistence type="predicted"/>
<protein>
    <submittedName>
        <fullName evidence="1">Uncharacterized protein</fullName>
    </submittedName>
</protein>
<evidence type="ECO:0000313" key="2">
    <source>
        <dbReference type="Proteomes" id="UP000078572"/>
    </source>
</evidence>
<sequence>MSNDRKQEIADAIYELENALGCIEFHTEKIKATIKSLKEISEKADHEEISLDEDYLIWKAGSIGSRYIRNYGDGEEDLSVFHSLHDRHEDYLKEKKEAKQKIEN</sequence>
<name>A0A191ZVX2_9RALS</name>
<dbReference type="AlphaFoldDB" id="A0A191ZVX2"/>